<dbReference type="Gene3D" id="3.40.50.300">
    <property type="entry name" value="P-loop containing nucleotide triphosphate hydrolases"/>
    <property type="match status" value="1"/>
</dbReference>
<dbReference type="AlphaFoldDB" id="A0A1L7RMU0"/>
<feature type="compositionally biased region" description="Polar residues" evidence="1">
    <location>
        <begin position="264"/>
        <end position="274"/>
    </location>
</feature>
<name>A0A1L7RMU0_9ACTO</name>
<evidence type="ECO:0000256" key="1">
    <source>
        <dbReference type="SAM" id="MobiDB-lite"/>
    </source>
</evidence>
<gene>
    <name evidence="2" type="ORF">AAM4_1120</name>
</gene>
<sequence length="391" mass="41933">MTPPTTRGSGSTPGAEVVEATAAQVQKAIDRLAPDHTLPEEPAEGSFWHQLQDAISDAYLARAREHGSRGGRAIIMAGSPGAGKSQAVATTRKVLGPERSAELGVDEAGYTTIDADDIKQLLLGSPVPGLDVDAGLLAHARTHWDTLITTQAPGPLADGRPISRGELATLVHPLSTSTADLARHALLRNKFDVKIEGTLQWMQSPTIGQGPRLIRELEAARYTRVAIVAVDTPEYMCLKGARDRWAGPRSQGEPTARYTPPAAITSTFTTSPDRTQVSRCTTNARATHQLATTSTTLKAADLLVTHRTEHGPTIIDHTDRDGITRSYSTPYPLLAAIRPPRTQQAATARICDPAASAPPRQPFTRQDVLRNISAPRPYTPKPPRQDHGTGL</sequence>
<dbReference type="SUPFAM" id="SSF52540">
    <property type="entry name" value="P-loop containing nucleoside triphosphate hydrolases"/>
    <property type="match status" value="1"/>
</dbReference>
<feature type="region of interest" description="Disordered" evidence="1">
    <location>
        <begin position="354"/>
        <end position="391"/>
    </location>
</feature>
<proteinExistence type="predicted"/>
<dbReference type="InterPro" id="IPR027417">
    <property type="entry name" value="P-loop_NTPase"/>
</dbReference>
<dbReference type="RefSeq" id="WP_210579696.1">
    <property type="nucleotide sequence ID" value="NZ_LK995489.1"/>
</dbReference>
<dbReference type="EMBL" id="LK995489">
    <property type="protein sequence ID" value="CED90952.1"/>
    <property type="molecule type" value="Genomic_DNA"/>
</dbReference>
<evidence type="ECO:0000313" key="2">
    <source>
        <dbReference type="EMBL" id="CED90952.1"/>
    </source>
</evidence>
<organism evidence="2">
    <name type="scientific">Actinomyces succiniciruminis</name>
    <dbReference type="NCBI Taxonomy" id="1522002"/>
    <lineage>
        <taxon>Bacteria</taxon>
        <taxon>Bacillati</taxon>
        <taxon>Actinomycetota</taxon>
        <taxon>Actinomycetes</taxon>
        <taxon>Actinomycetales</taxon>
        <taxon>Actinomycetaceae</taxon>
        <taxon>Actinomyces</taxon>
    </lineage>
</organism>
<protein>
    <submittedName>
        <fullName evidence="2">Zeta toxin</fullName>
    </submittedName>
</protein>
<reference evidence="2" key="1">
    <citation type="submission" date="2014-07" db="EMBL/GenBank/DDBJ databases">
        <authorList>
            <person name="Zhang J.E."/>
            <person name="Yang H."/>
            <person name="Guo J."/>
            <person name="Deng Z."/>
            <person name="Luo H."/>
            <person name="Luo M."/>
            <person name="Zhao B."/>
        </authorList>
    </citation>
    <scope>NUCLEOTIDE SEQUENCE</scope>
    <source>
        <strain evidence="2">AM4</strain>
    </source>
</reference>
<accession>A0A1L7RMU0</accession>
<feature type="region of interest" description="Disordered" evidence="1">
    <location>
        <begin position="244"/>
        <end position="274"/>
    </location>
</feature>